<dbReference type="GO" id="GO:0004674">
    <property type="term" value="F:protein serine/threonine kinase activity"/>
    <property type="evidence" value="ECO:0007669"/>
    <property type="project" value="UniProtKB-KW"/>
</dbReference>
<dbReference type="SUPFAM" id="SSF56112">
    <property type="entry name" value="Protein kinase-like (PK-like)"/>
    <property type="match status" value="1"/>
</dbReference>
<dbReference type="CDD" id="cd06577">
    <property type="entry name" value="PASTA_pknB"/>
    <property type="match status" value="4"/>
</dbReference>
<dbReference type="NCBIfam" id="NF033483">
    <property type="entry name" value="PknB_PASTA_kin"/>
    <property type="match status" value="1"/>
</dbReference>
<gene>
    <name evidence="13" type="primary">pknB</name>
    <name evidence="13" type="ORF">EJO69_01285</name>
</gene>
<dbReference type="PANTHER" id="PTHR43289:SF34">
    <property type="entry name" value="SERINE_THREONINE-PROTEIN KINASE YBDM-RELATED"/>
    <property type="match status" value="1"/>
</dbReference>
<feature type="domain" description="Protein kinase" evidence="11">
    <location>
        <begin position="113"/>
        <end position="378"/>
    </location>
</feature>
<evidence type="ECO:0000256" key="1">
    <source>
        <dbReference type="ARBA" id="ARBA00012513"/>
    </source>
</evidence>
<feature type="region of interest" description="Disordered" evidence="9">
    <location>
        <begin position="1"/>
        <end position="28"/>
    </location>
</feature>
<dbReference type="SMART" id="SM00220">
    <property type="entry name" value="S_TKc"/>
    <property type="match status" value="1"/>
</dbReference>
<dbReference type="InterPro" id="IPR005543">
    <property type="entry name" value="PASTA_dom"/>
</dbReference>
<sequence length="744" mass="79341">MGLGSRGTRSQPAQPPGEHHCGRRHHPSAAAQRLLARRGHRRLLPGTRRCAKERHVPRHGPVRPAGQVVDGAVPLIRSLPSTASQRSWGASSRLGFVNSVPDPLLGAVIDGRYLIHARIARGGMATVYRGTDQRLDRDVAVKIMHPHLADQDEFVQRFHREALAAARLSHPNVVAVYDEGAFASESSETAYLIMEHISGPDLRTELGRRGSFPLGMALEIVRQVLSALGTAHSAGLIHRDVKPENVLLVRGDEVTAKVTDFGLARAVAAARATTAGTVLGTVAYLAPEVLEEQATARSDIYSAGVMLYELIAGHAPFSAETPIALAYKHVNDPMPRLSTIAPWIPASVDSLIGVLTAKDPAHRPADGNEARDRVQGVLADLDPIVAKRRIAVIPTTFAEREPDGPRNAGPHDTRSFTPAHRTALLTAPPARQSSRGHEIARQRSGANRTPSSTSSKVWRWAITLLLIAATAAGIAWYFTAGPGMRISLPDVTGRDEDAAVTIIEEVNLVPQLEYEHSDDVPDGRVISTDPAAPAQLSRDDTVTLTVSLGIEQVAVPAVVGLPLETAEQQLRDARLVPEVEEQYSASVPAGSVIAQSVPATTEVDHSTPVTIVVSLGREPVEAVDVRGLSFGEAAAALESAGITVDRAESYSDTVEEGAVISQSQLGTVYRGDTVTLTVSLGPELFEVPDVFGLQRDDAAAILEDAGFEVEYDNFLGGIFGTVRDQSIAPGEMHPAGTVIVLTIV</sequence>
<keyword evidence="5 13" id="KW-0418">Kinase</keyword>
<dbReference type="PROSITE" id="PS00108">
    <property type="entry name" value="PROTEIN_KINASE_ST"/>
    <property type="match status" value="1"/>
</dbReference>
<feature type="region of interest" description="Disordered" evidence="9">
    <location>
        <begin position="396"/>
        <end position="452"/>
    </location>
</feature>
<evidence type="ECO:0000256" key="5">
    <source>
        <dbReference type="ARBA" id="ARBA00022777"/>
    </source>
</evidence>
<keyword evidence="6" id="KW-0067">ATP-binding</keyword>
<dbReference type="CDD" id="cd14014">
    <property type="entry name" value="STKc_PknB_like"/>
    <property type="match status" value="1"/>
</dbReference>
<keyword evidence="10" id="KW-1133">Transmembrane helix</keyword>
<dbReference type="SMART" id="SM00740">
    <property type="entry name" value="PASTA"/>
    <property type="match status" value="4"/>
</dbReference>
<dbReference type="SUPFAM" id="SSF54184">
    <property type="entry name" value="Penicillin-binding protein 2x (pbp-2x), c-terminal domain"/>
    <property type="match status" value="1"/>
</dbReference>
<keyword evidence="3" id="KW-0808">Transferase</keyword>
<dbReference type="Gene3D" id="1.10.510.10">
    <property type="entry name" value="Transferase(Phosphotransferase) domain 1"/>
    <property type="match status" value="1"/>
</dbReference>
<dbReference type="InterPro" id="IPR008271">
    <property type="entry name" value="Ser/Thr_kinase_AS"/>
</dbReference>
<dbReference type="FunFam" id="3.30.200.20:FF:000035">
    <property type="entry name" value="Serine/threonine protein kinase Stk1"/>
    <property type="match status" value="1"/>
</dbReference>
<dbReference type="Gene3D" id="3.30.10.20">
    <property type="match status" value="4"/>
</dbReference>
<name>A0A3S8Z6F6_9ACTO</name>
<evidence type="ECO:0000256" key="4">
    <source>
        <dbReference type="ARBA" id="ARBA00022741"/>
    </source>
</evidence>
<dbReference type="InterPro" id="IPR000719">
    <property type="entry name" value="Prot_kinase_dom"/>
</dbReference>
<feature type="domain" description="PASTA" evidence="12">
    <location>
        <begin position="616"/>
        <end position="680"/>
    </location>
</feature>
<feature type="compositionally biased region" description="Basic and acidic residues" evidence="9">
    <location>
        <begin position="398"/>
        <end position="414"/>
    </location>
</feature>
<dbReference type="GO" id="GO:0005524">
    <property type="term" value="F:ATP binding"/>
    <property type="evidence" value="ECO:0007669"/>
    <property type="project" value="UniProtKB-KW"/>
</dbReference>
<evidence type="ECO:0000256" key="7">
    <source>
        <dbReference type="ARBA" id="ARBA00047899"/>
    </source>
</evidence>
<feature type="domain" description="PASTA" evidence="12">
    <location>
        <begin position="681"/>
        <end position="744"/>
    </location>
</feature>
<evidence type="ECO:0000313" key="14">
    <source>
        <dbReference type="Proteomes" id="UP000270021"/>
    </source>
</evidence>
<evidence type="ECO:0000313" key="13">
    <source>
        <dbReference type="EMBL" id="AZN29082.1"/>
    </source>
</evidence>
<evidence type="ECO:0000259" key="11">
    <source>
        <dbReference type="PROSITE" id="PS50011"/>
    </source>
</evidence>
<keyword evidence="4" id="KW-0547">Nucleotide-binding</keyword>
<keyword evidence="2" id="KW-0723">Serine/threonine-protein kinase</keyword>
<evidence type="ECO:0000256" key="6">
    <source>
        <dbReference type="ARBA" id="ARBA00022840"/>
    </source>
</evidence>
<protein>
    <recommendedName>
        <fullName evidence="1">non-specific serine/threonine protein kinase</fullName>
        <ecNumber evidence="1">2.7.11.1</ecNumber>
    </recommendedName>
</protein>
<dbReference type="Pfam" id="PF03793">
    <property type="entry name" value="PASTA"/>
    <property type="match status" value="4"/>
</dbReference>
<proteinExistence type="predicted"/>
<feature type="domain" description="PASTA" evidence="12">
    <location>
        <begin position="483"/>
        <end position="548"/>
    </location>
</feature>
<dbReference type="FunFam" id="1.10.510.10:FF:000021">
    <property type="entry name" value="Serine/threonine protein kinase"/>
    <property type="match status" value="1"/>
</dbReference>
<keyword evidence="10" id="KW-0472">Membrane</keyword>
<dbReference type="PROSITE" id="PS51178">
    <property type="entry name" value="PASTA"/>
    <property type="match status" value="4"/>
</dbReference>
<dbReference type="KEGG" id="fsl:EJO69_01285"/>
<evidence type="ECO:0000256" key="8">
    <source>
        <dbReference type="ARBA" id="ARBA00048679"/>
    </source>
</evidence>
<keyword evidence="10" id="KW-0812">Transmembrane</keyword>
<dbReference type="Proteomes" id="UP000270021">
    <property type="component" value="Chromosome"/>
</dbReference>
<feature type="transmembrane region" description="Helical" evidence="10">
    <location>
        <begin position="457"/>
        <end position="478"/>
    </location>
</feature>
<evidence type="ECO:0000256" key="3">
    <source>
        <dbReference type="ARBA" id="ARBA00022679"/>
    </source>
</evidence>
<accession>A0A3S8Z6F6</accession>
<dbReference type="Gene3D" id="3.30.200.20">
    <property type="entry name" value="Phosphorylase Kinase, domain 1"/>
    <property type="match status" value="1"/>
</dbReference>
<dbReference type="PANTHER" id="PTHR43289">
    <property type="entry name" value="MITOGEN-ACTIVATED PROTEIN KINASE KINASE KINASE 20-RELATED"/>
    <property type="match status" value="1"/>
</dbReference>
<feature type="domain" description="PASTA" evidence="12">
    <location>
        <begin position="549"/>
        <end position="615"/>
    </location>
</feature>
<dbReference type="EC" id="2.7.11.1" evidence="1"/>
<dbReference type="PROSITE" id="PS50011">
    <property type="entry name" value="PROTEIN_KINASE_DOM"/>
    <property type="match status" value="1"/>
</dbReference>
<dbReference type="Pfam" id="PF00069">
    <property type="entry name" value="Pkinase"/>
    <property type="match status" value="1"/>
</dbReference>
<evidence type="ECO:0000259" key="12">
    <source>
        <dbReference type="PROSITE" id="PS51178"/>
    </source>
</evidence>
<dbReference type="GO" id="GO:0045717">
    <property type="term" value="P:negative regulation of fatty acid biosynthetic process"/>
    <property type="evidence" value="ECO:0007669"/>
    <property type="project" value="UniProtKB-ARBA"/>
</dbReference>
<dbReference type="AlphaFoldDB" id="A0A3S8Z6F6"/>
<dbReference type="OrthoDB" id="9762169at2"/>
<comment type="catalytic activity">
    <reaction evidence="8">
        <text>L-seryl-[protein] + ATP = O-phospho-L-seryl-[protein] + ADP + H(+)</text>
        <dbReference type="Rhea" id="RHEA:17989"/>
        <dbReference type="Rhea" id="RHEA-COMP:9863"/>
        <dbReference type="Rhea" id="RHEA-COMP:11604"/>
        <dbReference type="ChEBI" id="CHEBI:15378"/>
        <dbReference type="ChEBI" id="CHEBI:29999"/>
        <dbReference type="ChEBI" id="CHEBI:30616"/>
        <dbReference type="ChEBI" id="CHEBI:83421"/>
        <dbReference type="ChEBI" id="CHEBI:456216"/>
        <dbReference type="EC" id="2.7.11.1"/>
    </reaction>
</comment>
<evidence type="ECO:0000256" key="9">
    <source>
        <dbReference type="SAM" id="MobiDB-lite"/>
    </source>
</evidence>
<dbReference type="InterPro" id="IPR011009">
    <property type="entry name" value="Kinase-like_dom_sf"/>
</dbReference>
<organism evidence="13 14">
    <name type="scientific">Flaviflexus salsibiostraticola</name>
    <dbReference type="NCBI Taxonomy" id="1282737"/>
    <lineage>
        <taxon>Bacteria</taxon>
        <taxon>Bacillati</taxon>
        <taxon>Actinomycetota</taxon>
        <taxon>Actinomycetes</taxon>
        <taxon>Actinomycetales</taxon>
        <taxon>Actinomycetaceae</taxon>
        <taxon>Flaviflexus</taxon>
    </lineage>
</organism>
<evidence type="ECO:0000256" key="2">
    <source>
        <dbReference type="ARBA" id="ARBA00022527"/>
    </source>
</evidence>
<reference evidence="13 14" key="1">
    <citation type="submission" date="2018-12" db="EMBL/GenBank/DDBJ databases">
        <title>Complete genome sequence of Flaviflexus salsibiostraticola KCTC 33148.</title>
        <authorList>
            <person name="Bae J.-W."/>
        </authorList>
    </citation>
    <scope>NUCLEOTIDE SEQUENCE [LARGE SCALE GENOMIC DNA]</scope>
    <source>
        <strain evidence="13 14">KCTC 33148</strain>
    </source>
</reference>
<evidence type="ECO:0000256" key="10">
    <source>
        <dbReference type="SAM" id="Phobius"/>
    </source>
</evidence>
<dbReference type="EMBL" id="CP034438">
    <property type="protein sequence ID" value="AZN29082.1"/>
    <property type="molecule type" value="Genomic_DNA"/>
</dbReference>
<comment type="catalytic activity">
    <reaction evidence="7">
        <text>L-threonyl-[protein] + ATP = O-phospho-L-threonyl-[protein] + ADP + H(+)</text>
        <dbReference type="Rhea" id="RHEA:46608"/>
        <dbReference type="Rhea" id="RHEA-COMP:11060"/>
        <dbReference type="Rhea" id="RHEA-COMP:11605"/>
        <dbReference type="ChEBI" id="CHEBI:15378"/>
        <dbReference type="ChEBI" id="CHEBI:30013"/>
        <dbReference type="ChEBI" id="CHEBI:30616"/>
        <dbReference type="ChEBI" id="CHEBI:61977"/>
        <dbReference type="ChEBI" id="CHEBI:456216"/>
        <dbReference type="EC" id="2.7.11.1"/>
    </reaction>
</comment>
<keyword evidence="14" id="KW-1185">Reference proteome</keyword>